<organism evidence="1 2">
    <name type="scientific">Humitalea rosea</name>
    <dbReference type="NCBI Taxonomy" id="990373"/>
    <lineage>
        <taxon>Bacteria</taxon>
        <taxon>Pseudomonadati</taxon>
        <taxon>Pseudomonadota</taxon>
        <taxon>Alphaproteobacteria</taxon>
        <taxon>Acetobacterales</taxon>
        <taxon>Roseomonadaceae</taxon>
        <taxon>Humitalea</taxon>
    </lineage>
</organism>
<accession>A0A2W7I832</accession>
<evidence type="ECO:0000313" key="1">
    <source>
        <dbReference type="EMBL" id="PZW42328.1"/>
    </source>
</evidence>
<evidence type="ECO:0000313" key="2">
    <source>
        <dbReference type="Proteomes" id="UP000249688"/>
    </source>
</evidence>
<gene>
    <name evidence="1" type="ORF">C8P66_118115</name>
</gene>
<sequence>MRSTHMTTPLPTRDPVQETKRIAIGPRAVISARQGIGKTCQLLSCATAIVLLPAGGKHVNRRNR</sequence>
<protein>
    <submittedName>
        <fullName evidence="1">Uncharacterized protein</fullName>
    </submittedName>
</protein>
<dbReference type="AlphaFoldDB" id="A0A2W7I832"/>
<reference evidence="1 2" key="1">
    <citation type="submission" date="2018-06" db="EMBL/GenBank/DDBJ databases">
        <title>Genomic Encyclopedia of Archaeal and Bacterial Type Strains, Phase II (KMG-II): from individual species to whole genera.</title>
        <authorList>
            <person name="Goeker M."/>
        </authorList>
    </citation>
    <scope>NUCLEOTIDE SEQUENCE [LARGE SCALE GENOMIC DNA]</scope>
    <source>
        <strain evidence="1 2">DSM 24525</strain>
    </source>
</reference>
<dbReference type="Proteomes" id="UP000249688">
    <property type="component" value="Unassembled WGS sequence"/>
</dbReference>
<name>A0A2W7I832_9PROT</name>
<proteinExistence type="predicted"/>
<comment type="caution">
    <text evidence="1">The sequence shown here is derived from an EMBL/GenBank/DDBJ whole genome shotgun (WGS) entry which is preliminary data.</text>
</comment>
<keyword evidence="2" id="KW-1185">Reference proteome</keyword>
<dbReference type="EMBL" id="QKYU01000018">
    <property type="protein sequence ID" value="PZW42328.1"/>
    <property type="molecule type" value="Genomic_DNA"/>
</dbReference>